<keyword evidence="4" id="KW-1185">Reference proteome</keyword>
<dbReference type="CDD" id="cd13602">
    <property type="entry name" value="PBP2_TRAP_BpDctp6_7"/>
    <property type="match status" value="1"/>
</dbReference>
<comment type="caution">
    <text evidence="3">The sequence shown here is derived from an EMBL/GenBank/DDBJ whole genome shotgun (WGS) entry which is preliminary data.</text>
</comment>
<feature type="signal peptide" evidence="2">
    <location>
        <begin position="1"/>
        <end position="24"/>
    </location>
</feature>
<keyword evidence="1 2" id="KW-0732">Signal</keyword>
<dbReference type="PANTHER" id="PTHR33376">
    <property type="match status" value="1"/>
</dbReference>
<dbReference type="Pfam" id="PF03480">
    <property type="entry name" value="DctP"/>
    <property type="match status" value="1"/>
</dbReference>
<dbReference type="EMBL" id="FNBW01000009">
    <property type="protein sequence ID" value="SDG03915.1"/>
    <property type="molecule type" value="Genomic_DNA"/>
</dbReference>
<evidence type="ECO:0000313" key="4">
    <source>
        <dbReference type="Proteomes" id="UP000198615"/>
    </source>
</evidence>
<dbReference type="AlphaFoldDB" id="A0A8G2BJX4"/>
<protein>
    <submittedName>
        <fullName evidence="3">TRAP-type C4-dicarboxylate transport system, substrate-binding protein</fullName>
    </submittedName>
</protein>
<dbReference type="InterPro" id="IPR018389">
    <property type="entry name" value="DctP_fam"/>
</dbReference>
<organism evidence="3 4">
    <name type="scientific">Thalassobaculum litoreum DSM 18839</name>
    <dbReference type="NCBI Taxonomy" id="1123362"/>
    <lineage>
        <taxon>Bacteria</taxon>
        <taxon>Pseudomonadati</taxon>
        <taxon>Pseudomonadota</taxon>
        <taxon>Alphaproteobacteria</taxon>
        <taxon>Rhodospirillales</taxon>
        <taxon>Thalassobaculaceae</taxon>
        <taxon>Thalassobaculum</taxon>
    </lineage>
</organism>
<accession>A0A8G2BJX4</accession>
<dbReference type="Gene3D" id="3.40.190.170">
    <property type="entry name" value="Bacterial extracellular solute-binding protein, family 7"/>
    <property type="match status" value="1"/>
</dbReference>
<sequence>MRNTLTALGSALLSLGLLATPASAELDQLNLKVVGTWGNLSNWKVNEQPFWDKTMPEASGGKITANAVPQTDVGIKGFEVVRMLKIGVFDVAHGVVGYIAGEDPIVEGVDLAGVIQNWDDAKASMDAYRPIIAKQFEETYGAKLMALYPFPSQMLWCNADVNSAEDLAGKKVRVYTTSMGDLIEGLDATSVTIAFAEVVPALEKKVVDCGITGTMPAYQAKWWQIATHAYLMKVGYTATFAAINLTTWNRMNDETKAFVEKHFNEFEKTAWANTMAEDEMGIICNTGVGGECTAGEPGGMKKVEPSAADDAKRKQILENVVLKRWAERCVEKFGEKCIDDWNATIGKIAGVTAPKP</sequence>
<dbReference type="InterPro" id="IPR038404">
    <property type="entry name" value="TRAP_DctP_sf"/>
</dbReference>
<proteinExistence type="predicted"/>
<evidence type="ECO:0000256" key="1">
    <source>
        <dbReference type="ARBA" id="ARBA00022729"/>
    </source>
</evidence>
<dbReference type="PANTHER" id="PTHR33376:SF4">
    <property type="entry name" value="SIALIC ACID-BINDING PERIPLASMIC PROTEIN SIAP"/>
    <property type="match status" value="1"/>
</dbReference>
<name>A0A8G2BJX4_9PROT</name>
<reference evidence="3 4" key="1">
    <citation type="submission" date="2016-10" db="EMBL/GenBank/DDBJ databases">
        <authorList>
            <person name="Varghese N."/>
            <person name="Submissions S."/>
        </authorList>
    </citation>
    <scope>NUCLEOTIDE SEQUENCE [LARGE SCALE GENOMIC DNA]</scope>
    <source>
        <strain evidence="3 4">DSM 18839</strain>
    </source>
</reference>
<evidence type="ECO:0000256" key="2">
    <source>
        <dbReference type="SAM" id="SignalP"/>
    </source>
</evidence>
<dbReference type="NCBIfam" id="NF037995">
    <property type="entry name" value="TRAP_S1"/>
    <property type="match status" value="1"/>
</dbReference>
<dbReference type="RefSeq" id="WP_028794280.1">
    <property type="nucleotide sequence ID" value="NZ_FNBW01000009.1"/>
</dbReference>
<dbReference type="GO" id="GO:0055085">
    <property type="term" value="P:transmembrane transport"/>
    <property type="evidence" value="ECO:0007669"/>
    <property type="project" value="InterPro"/>
</dbReference>
<gene>
    <name evidence="3" type="ORF">SAMN05660686_03155</name>
</gene>
<feature type="chain" id="PRO_5034247943" evidence="2">
    <location>
        <begin position="25"/>
        <end position="356"/>
    </location>
</feature>
<dbReference type="OrthoDB" id="9799287at2"/>
<dbReference type="Proteomes" id="UP000198615">
    <property type="component" value="Unassembled WGS sequence"/>
</dbReference>
<evidence type="ECO:0000313" key="3">
    <source>
        <dbReference type="EMBL" id="SDG03915.1"/>
    </source>
</evidence>